<evidence type="ECO:0000256" key="4">
    <source>
        <dbReference type="PROSITE-ProRule" id="PRU01343"/>
    </source>
</evidence>
<evidence type="ECO:0000256" key="5">
    <source>
        <dbReference type="SAM" id="MobiDB-lite"/>
    </source>
</evidence>
<keyword evidence="1" id="KW-0479">Metal-binding</keyword>
<feature type="transmembrane region" description="Helical" evidence="6">
    <location>
        <begin position="151"/>
        <end position="176"/>
    </location>
</feature>
<dbReference type="GO" id="GO:0008270">
    <property type="term" value="F:zinc ion binding"/>
    <property type="evidence" value="ECO:0007669"/>
    <property type="project" value="UniProtKB-KW"/>
</dbReference>
<reference evidence="8" key="2">
    <citation type="submission" date="2020-10" db="EMBL/GenBank/DDBJ databases">
        <authorList>
            <person name="Cooper E.A."/>
            <person name="Brenton Z.W."/>
            <person name="Flinn B.S."/>
            <person name="Jenkins J."/>
            <person name="Shu S."/>
            <person name="Flowers D."/>
            <person name="Luo F."/>
            <person name="Wang Y."/>
            <person name="Xia P."/>
            <person name="Barry K."/>
            <person name="Daum C."/>
            <person name="Lipzen A."/>
            <person name="Yoshinaga Y."/>
            <person name="Schmutz J."/>
            <person name="Saski C."/>
            <person name="Vermerris W."/>
            <person name="Kresovich S."/>
        </authorList>
    </citation>
    <scope>NUCLEOTIDE SEQUENCE</scope>
</reference>
<keyword evidence="2 4" id="KW-0863">Zinc-finger</keyword>
<keyword evidence="6" id="KW-0812">Transmembrane</keyword>
<keyword evidence="6" id="KW-1133">Transmembrane helix</keyword>
<dbReference type="AlphaFoldDB" id="A0A921U0R9"/>
<evidence type="ECO:0000256" key="3">
    <source>
        <dbReference type="ARBA" id="ARBA00022833"/>
    </source>
</evidence>
<comment type="caution">
    <text evidence="8">The sequence shown here is derived from an EMBL/GenBank/DDBJ whole genome shotgun (WGS) entry which is preliminary data.</text>
</comment>
<sequence>MSQASSSTGLNRRSSTGRNVVQAQPRAVVAAGSMATGFDPEAVTDNATGLPLIFCPDCNDVRVFSAITKSGVNEGRRYFKCPRKTHVNPRCMRYWFEEEYVVYLHDNGYLSSASLTTEVPKVVGRLDSLEKNLKSMEDKVGKNRDGMGSCICLVCGCVNVTLFLVLAICVVVAVVFK</sequence>
<feature type="domain" description="GRF-type" evidence="7">
    <location>
        <begin position="55"/>
        <end position="99"/>
    </location>
</feature>
<organism evidence="8 9">
    <name type="scientific">Sorghum bicolor</name>
    <name type="common">Sorghum</name>
    <name type="synonym">Sorghum vulgare</name>
    <dbReference type="NCBI Taxonomy" id="4558"/>
    <lineage>
        <taxon>Eukaryota</taxon>
        <taxon>Viridiplantae</taxon>
        <taxon>Streptophyta</taxon>
        <taxon>Embryophyta</taxon>
        <taxon>Tracheophyta</taxon>
        <taxon>Spermatophyta</taxon>
        <taxon>Magnoliopsida</taxon>
        <taxon>Liliopsida</taxon>
        <taxon>Poales</taxon>
        <taxon>Poaceae</taxon>
        <taxon>PACMAD clade</taxon>
        <taxon>Panicoideae</taxon>
        <taxon>Andropogonodae</taxon>
        <taxon>Andropogoneae</taxon>
        <taxon>Sorghinae</taxon>
        <taxon>Sorghum</taxon>
    </lineage>
</organism>
<proteinExistence type="predicted"/>
<reference evidence="8" key="1">
    <citation type="journal article" date="2019" name="BMC Genomics">
        <title>A new reference genome for Sorghum bicolor reveals high levels of sequence similarity between sweet and grain genotypes: implications for the genetics of sugar metabolism.</title>
        <authorList>
            <person name="Cooper E.A."/>
            <person name="Brenton Z.W."/>
            <person name="Flinn B.S."/>
            <person name="Jenkins J."/>
            <person name="Shu S."/>
            <person name="Flowers D."/>
            <person name="Luo F."/>
            <person name="Wang Y."/>
            <person name="Xia P."/>
            <person name="Barry K."/>
            <person name="Daum C."/>
            <person name="Lipzen A."/>
            <person name="Yoshinaga Y."/>
            <person name="Schmutz J."/>
            <person name="Saski C."/>
            <person name="Vermerris W."/>
            <person name="Kresovich S."/>
        </authorList>
    </citation>
    <scope>NUCLEOTIDE SEQUENCE</scope>
</reference>
<feature type="region of interest" description="Disordered" evidence="5">
    <location>
        <begin position="1"/>
        <end position="22"/>
    </location>
</feature>
<keyword evidence="6" id="KW-0472">Membrane</keyword>
<evidence type="ECO:0000313" key="8">
    <source>
        <dbReference type="EMBL" id="KAG0513999.1"/>
    </source>
</evidence>
<evidence type="ECO:0000256" key="6">
    <source>
        <dbReference type="SAM" id="Phobius"/>
    </source>
</evidence>
<dbReference type="EMBL" id="CM027689">
    <property type="protein sequence ID" value="KAG0513999.1"/>
    <property type="molecule type" value="Genomic_DNA"/>
</dbReference>
<evidence type="ECO:0000313" key="9">
    <source>
        <dbReference type="Proteomes" id="UP000807115"/>
    </source>
</evidence>
<name>A0A921U0R9_SORBI</name>
<keyword evidence="3" id="KW-0862">Zinc</keyword>
<evidence type="ECO:0000256" key="1">
    <source>
        <dbReference type="ARBA" id="ARBA00022723"/>
    </source>
</evidence>
<dbReference type="InterPro" id="IPR010666">
    <property type="entry name" value="Znf_GRF"/>
</dbReference>
<protein>
    <recommendedName>
        <fullName evidence="7">GRF-type domain-containing protein</fullName>
    </recommendedName>
</protein>
<dbReference type="PROSITE" id="PS51999">
    <property type="entry name" value="ZF_GRF"/>
    <property type="match status" value="1"/>
</dbReference>
<gene>
    <name evidence="8" type="ORF">BDA96_10G151300</name>
</gene>
<feature type="compositionally biased region" description="Polar residues" evidence="5">
    <location>
        <begin position="1"/>
        <end position="19"/>
    </location>
</feature>
<accession>A0A921U0R9</accession>
<evidence type="ECO:0000259" key="7">
    <source>
        <dbReference type="PROSITE" id="PS51999"/>
    </source>
</evidence>
<evidence type="ECO:0000256" key="2">
    <source>
        <dbReference type="ARBA" id="ARBA00022771"/>
    </source>
</evidence>
<dbReference type="Proteomes" id="UP000807115">
    <property type="component" value="Chromosome 10"/>
</dbReference>